<accession>A0A1I0SBD3</accession>
<reference evidence="3" key="1">
    <citation type="submission" date="2016-10" db="EMBL/GenBank/DDBJ databases">
        <authorList>
            <person name="Varghese N."/>
            <person name="Submissions S."/>
        </authorList>
    </citation>
    <scope>NUCLEOTIDE SEQUENCE [LARGE SCALE GENOMIC DNA]</scope>
    <source>
        <strain evidence="3">DSM 3695</strain>
    </source>
</reference>
<evidence type="ECO:0000313" key="2">
    <source>
        <dbReference type="EMBL" id="SEW53968.1"/>
    </source>
</evidence>
<dbReference type="OrthoDB" id="1114629at2"/>
<keyword evidence="3" id="KW-1185">Reference proteome</keyword>
<evidence type="ECO:0000313" key="3">
    <source>
        <dbReference type="Proteomes" id="UP000199310"/>
    </source>
</evidence>
<sequence>MQRRTFLLQSSGLLLSVWMLPAFARPLIRNKMDRIGMGTVLMRYRFKQTKPKELAAIKEELTLLEVPQYYRDRFQVSKLEFWSNHFESLDTAYIQQLKGKIKASRSQLVNVQVDSNYDLAATDETERQRSLQHVKEWMDAVSLLGSQCVRINPGHANGSVEKSIASMKEVNKYAKRKHLILLTENHFGIEMNPDTHLQIVKAAGPGNIYTLPDFGNYPTASMFASLEKILPYAGLISAKAMNFNANMEHISYDFDRCVRMTEKAGFKGVYSVEQWSPDFQDIDYAKVGDWLIQHVSANI</sequence>
<organism evidence="2 3">
    <name type="scientific">Chitinophaga arvensicola</name>
    <dbReference type="NCBI Taxonomy" id="29529"/>
    <lineage>
        <taxon>Bacteria</taxon>
        <taxon>Pseudomonadati</taxon>
        <taxon>Bacteroidota</taxon>
        <taxon>Chitinophagia</taxon>
        <taxon>Chitinophagales</taxon>
        <taxon>Chitinophagaceae</taxon>
        <taxon>Chitinophaga</taxon>
    </lineage>
</organism>
<protein>
    <submittedName>
        <fullName evidence="2">Sugar phosphate isomerase/epimerase</fullName>
    </submittedName>
</protein>
<proteinExistence type="predicted"/>
<dbReference type="PANTHER" id="PTHR12110:SF53">
    <property type="entry name" value="BLR5974 PROTEIN"/>
    <property type="match status" value="1"/>
</dbReference>
<dbReference type="Proteomes" id="UP000199310">
    <property type="component" value="Unassembled WGS sequence"/>
</dbReference>
<keyword evidence="2" id="KW-0413">Isomerase</keyword>
<name>A0A1I0SBD3_9BACT</name>
<feature type="domain" description="Xylose isomerase-like TIM barrel" evidence="1">
    <location>
        <begin position="79"/>
        <end position="283"/>
    </location>
</feature>
<dbReference type="InterPro" id="IPR050312">
    <property type="entry name" value="IolE/XylAMocC-like"/>
</dbReference>
<dbReference type="PANTHER" id="PTHR12110">
    <property type="entry name" value="HYDROXYPYRUVATE ISOMERASE"/>
    <property type="match status" value="1"/>
</dbReference>
<dbReference type="RefSeq" id="WP_089901466.1">
    <property type="nucleotide sequence ID" value="NZ_FOJG01000002.1"/>
</dbReference>
<dbReference type="STRING" id="29529.SAMN04488122_5807"/>
<dbReference type="InterPro" id="IPR013022">
    <property type="entry name" value="Xyl_isomerase-like_TIM-brl"/>
</dbReference>
<dbReference type="EMBL" id="FOJG01000002">
    <property type="protein sequence ID" value="SEW53968.1"/>
    <property type="molecule type" value="Genomic_DNA"/>
</dbReference>
<dbReference type="AlphaFoldDB" id="A0A1I0SBD3"/>
<dbReference type="GO" id="GO:0016853">
    <property type="term" value="F:isomerase activity"/>
    <property type="evidence" value="ECO:0007669"/>
    <property type="project" value="UniProtKB-KW"/>
</dbReference>
<gene>
    <name evidence="2" type="ORF">SAMN04488122_5807</name>
</gene>
<dbReference type="Gene3D" id="3.20.20.150">
    <property type="entry name" value="Divalent-metal-dependent TIM barrel enzymes"/>
    <property type="match status" value="1"/>
</dbReference>
<dbReference type="InterPro" id="IPR036237">
    <property type="entry name" value="Xyl_isomerase-like_sf"/>
</dbReference>
<evidence type="ECO:0000259" key="1">
    <source>
        <dbReference type="Pfam" id="PF01261"/>
    </source>
</evidence>
<dbReference type="Pfam" id="PF01261">
    <property type="entry name" value="AP_endonuc_2"/>
    <property type="match status" value="1"/>
</dbReference>
<dbReference type="SUPFAM" id="SSF51658">
    <property type="entry name" value="Xylose isomerase-like"/>
    <property type="match status" value="1"/>
</dbReference>